<feature type="chain" id="PRO_5013341191" evidence="1">
    <location>
        <begin position="29"/>
        <end position="761"/>
    </location>
</feature>
<gene>
    <name evidence="2" type="ORF">SAMN06295964_2221</name>
</gene>
<evidence type="ECO:0000313" key="2">
    <source>
        <dbReference type="EMBL" id="SKB08558.1"/>
    </source>
</evidence>
<feature type="signal peptide" evidence="1">
    <location>
        <begin position="1"/>
        <end position="28"/>
    </location>
</feature>
<reference evidence="3" key="1">
    <citation type="submission" date="2017-02" db="EMBL/GenBank/DDBJ databases">
        <authorList>
            <person name="Varghese N."/>
            <person name="Submissions S."/>
        </authorList>
    </citation>
    <scope>NUCLEOTIDE SEQUENCE [LARGE SCALE GENOMIC DNA]</scope>
    <source>
        <strain evidence="3">9H-4</strain>
    </source>
</reference>
<dbReference type="Gene3D" id="2.60.40.2700">
    <property type="match status" value="4"/>
</dbReference>
<sequence length="761" mass="81824">MRRFISPVVAGTVLGGLLAATTGSVAHADATDAALANALDLPAGITVTQAGASAAFGVETRAFNDFPRRAGNASYAVMSTGNASDLFNMGVPALQPSTNLPGEDSVSMMFDVGAGVTDSCLLIDVAMGTEERVHTYNHDPVSGLSDVISLKRANDAAEYAKHAGPRYIGQAAERPTDVVLPEPQPMAVNAIKYWHGIDEEFDRQPDDHASPLMAPVTPFNHFTSVETFEVPIDPADSVTLAIADANNASLDSVAMIDHVRTAESCSSSSSAETGLTPLKPAVIVGHRGVENILTVDLNPDTPQIERYDQVDNGWHPGGVELRFRWYRYWINTGNCNDGSLKNWQPINDADRQSFSPTIEEKGRCLMAVVTGKKDGFRSESFPSPSSLQWTPTLPIQDGVFTNLAVPTITSPRSDIRVNDMLTATTGTFTPRPDSYSFQWWADTQPISGETGQTFKVTAAQAGKVIRVRASAQRFSFNEMTIQSAPTVPVTNLDFTSAPAPTLEGSGVQGKPLTVDPGTWAPSEDKFEYEWYADDVKIASQIRATFTPSSGLIGARVHAVVRGTRSGYNPISRQTPKMTITGAAFTAGRVTIAGTARVGQRLSATATGWAPASPATRRFTWRAGSTVLQESTSTYFTVPPAAAGKSITVQVRGERTGYSPIVITSAPTRAVARGLLTTSAPRIFGSARPGGTLRASASWRPGPLAYRYQWYVGTKKISRATKSAYKVPKKYRGKKIRVRITATKSGYTTVYRYSAYKKISKK</sequence>
<proteinExistence type="predicted"/>
<dbReference type="Proteomes" id="UP000191040">
    <property type="component" value="Chromosome I"/>
</dbReference>
<organism evidence="2 3">
    <name type="scientific">Aeromicrobium choanae</name>
    <dbReference type="NCBI Taxonomy" id="1736691"/>
    <lineage>
        <taxon>Bacteria</taxon>
        <taxon>Bacillati</taxon>
        <taxon>Actinomycetota</taxon>
        <taxon>Actinomycetes</taxon>
        <taxon>Propionibacteriales</taxon>
        <taxon>Nocardioidaceae</taxon>
        <taxon>Aeromicrobium</taxon>
    </lineage>
</organism>
<accession>A0A1T4Z3X3</accession>
<dbReference type="RefSeq" id="WP_078700217.1">
    <property type="nucleotide sequence ID" value="NZ_LT796768.1"/>
</dbReference>
<dbReference type="EMBL" id="LT796768">
    <property type="protein sequence ID" value="SKB08558.1"/>
    <property type="molecule type" value="Genomic_DNA"/>
</dbReference>
<protein>
    <submittedName>
        <fullName evidence="2">Uncharacterized protein</fullName>
    </submittedName>
</protein>
<dbReference type="AlphaFoldDB" id="A0A1T4Z3X3"/>
<evidence type="ECO:0000256" key="1">
    <source>
        <dbReference type="SAM" id="SignalP"/>
    </source>
</evidence>
<keyword evidence="3" id="KW-1185">Reference proteome</keyword>
<name>A0A1T4Z3X3_9ACTN</name>
<evidence type="ECO:0000313" key="3">
    <source>
        <dbReference type="Proteomes" id="UP000191040"/>
    </source>
</evidence>
<dbReference type="STRING" id="1736691.SAMN06295964_2221"/>
<dbReference type="OrthoDB" id="614750at2"/>
<keyword evidence="1" id="KW-0732">Signal</keyword>